<keyword evidence="3 6" id="KW-0547">Nucleotide-binding</keyword>
<dbReference type="NCBIfam" id="TIGR00231">
    <property type="entry name" value="small_GTP"/>
    <property type="match status" value="1"/>
</dbReference>
<dbReference type="SUPFAM" id="SSF52540">
    <property type="entry name" value="P-loop containing nucleoside triphosphate hydrolases"/>
    <property type="match status" value="1"/>
</dbReference>
<comment type="caution">
    <text evidence="10">The sequence shown here is derived from an EMBL/GenBank/DDBJ whole genome shotgun (WGS) entry which is preliminary data.</text>
</comment>
<dbReference type="GO" id="GO:0030488">
    <property type="term" value="P:tRNA methylation"/>
    <property type="evidence" value="ECO:0007669"/>
    <property type="project" value="TreeGrafter"/>
</dbReference>
<feature type="binding site" evidence="6">
    <location>
        <position position="246"/>
    </location>
    <ligand>
        <name>Mg(2+)</name>
        <dbReference type="ChEBI" id="CHEBI:18420"/>
    </ligand>
</feature>
<comment type="function">
    <text evidence="6">Exhibits a very high intrinsic GTPase hydrolysis rate. Involved in the addition of a carboxymethylaminomethyl (cmnm) group at the wobble position (U34) of certain tRNAs, forming tRNA-cmnm(5)s(2)U34.</text>
</comment>
<dbReference type="AlphaFoldDB" id="A0A926GLR3"/>
<feature type="binding site" evidence="6">
    <location>
        <position position="76"/>
    </location>
    <ligand>
        <name>(6S)-5-formyl-5,6,7,8-tetrahydrofolate</name>
        <dbReference type="ChEBI" id="CHEBI:57457"/>
    </ligand>
</feature>
<comment type="subcellular location">
    <subcellularLocation>
        <location evidence="6">Cytoplasm</location>
    </subcellularLocation>
</comment>
<dbReference type="EMBL" id="JACOQL010000002">
    <property type="protein sequence ID" value="MBC9246260.1"/>
    <property type="molecule type" value="Genomic_DNA"/>
</dbReference>
<dbReference type="GO" id="GO:0003924">
    <property type="term" value="F:GTPase activity"/>
    <property type="evidence" value="ECO:0007669"/>
    <property type="project" value="UniProtKB-UniRule"/>
</dbReference>
<dbReference type="HAMAP" id="MF_00379">
    <property type="entry name" value="GTPase_MnmE"/>
    <property type="match status" value="1"/>
</dbReference>
<gene>
    <name evidence="6 10" type="primary">mnmE</name>
    <name evidence="6" type="synonym">trmE</name>
    <name evidence="10" type="ORF">H4P12_05925</name>
</gene>
<dbReference type="Gene3D" id="3.30.1360.120">
    <property type="entry name" value="Probable tRNA modification gtpase trme, domain 1"/>
    <property type="match status" value="1"/>
</dbReference>
<keyword evidence="6" id="KW-0479">Metal-binding</keyword>
<dbReference type="NCBIfam" id="NF003661">
    <property type="entry name" value="PRK05291.1-3"/>
    <property type="match status" value="1"/>
</dbReference>
<evidence type="ECO:0000256" key="2">
    <source>
        <dbReference type="ARBA" id="ARBA00022694"/>
    </source>
</evidence>
<evidence type="ECO:0000313" key="11">
    <source>
        <dbReference type="Proteomes" id="UP000608594"/>
    </source>
</evidence>
<feature type="binding site" evidence="6">
    <location>
        <begin position="221"/>
        <end position="226"/>
    </location>
    <ligand>
        <name>GTP</name>
        <dbReference type="ChEBI" id="CHEBI:37565"/>
    </ligand>
</feature>
<dbReference type="InterPro" id="IPR025867">
    <property type="entry name" value="MnmE_helical"/>
</dbReference>
<feature type="binding site" evidence="6">
    <location>
        <position position="245"/>
    </location>
    <ligand>
        <name>K(+)</name>
        <dbReference type="ChEBI" id="CHEBI:29103"/>
    </ligand>
</feature>
<dbReference type="Pfam" id="PF10396">
    <property type="entry name" value="TrmE_N"/>
    <property type="match status" value="1"/>
</dbReference>
<dbReference type="PANTHER" id="PTHR42714">
    <property type="entry name" value="TRNA MODIFICATION GTPASE GTPBP3"/>
    <property type="match status" value="1"/>
</dbReference>
<dbReference type="CDD" id="cd14858">
    <property type="entry name" value="TrmE_N"/>
    <property type="match status" value="1"/>
</dbReference>
<feature type="binding site" evidence="6">
    <location>
        <position position="420"/>
    </location>
    <ligand>
        <name>(6S)-5-formyl-5,6,7,8-tetrahydrofolate</name>
        <dbReference type="ChEBI" id="CHEBI:57457"/>
    </ligand>
</feature>
<keyword evidence="6" id="KW-0460">Magnesium</keyword>
<dbReference type="CDD" id="cd04164">
    <property type="entry name" value="trmE"/>
    <property type="match status" value="1"/>
</dbReference>
<dbReference type="EC" id="3.6.-.-" evidence="6"/>
<keyword evidence="6" id="KW-0963">Cytoplasm</keyword>
<evidence type="ECO:0000259" key="8">
    <source>
        <dbReference type="Pfam" id="PF10396"/>
    </source>
</evidence>
<dbReference type="Gene3D" id="1.20.120.430">
    <property type="entry name" value="tRNA modification GTPase MnmE domain 2"/>
    <property type="match status" value="1"/>
</dbReference>
<dbReference type="InterPro" id="IPR027417">
    <property type="entry name" value="P-loop_NTPase"/>
</dbReference>
<evidence type="ECO:0000259" key="9">
    <source>
        <dbReference type="Pfam" id="PF12631"/>
    </source>
</evidence>
<dbReference type="InterPro" id="IPR031168">
    <property type="entry name" value="G_TrmE"/>
</dbReference>
<evidence type="ECO:0000256" key="3">
    <source>
        <dbReference type="ARBA" id="ARBA00022741"/>
    </source>
</evidence>
<comment type="caution">
    <text evidence="6">Lacks conserved residue(s) required for the propagation of feature annotation.</text>
</comment>
<evidence type="ECO:0000259" key="7">
    <source>
        <dbReference type="Pfam" id="PF01926"/>
    </source>
</evidence>
<feature type="binding site" evidence="6">
    <location>
        <begin position="265"/>
        <end position="268"/>
    </location>
    <ligand>
        <name>GTP</name>
        <dbReference type="ChEBI" id="CHEBI:37565"/>
    </ligand>
</feature>
<dbReference type="InterPro" id="IPR004520">
    <property type="entry name" value="GTPase_MnmE"/>
</dbReference>
<evidence type="ECO:0000256" key="5">
    <source>
        <dbReference type="ARBA" id="ARBA00023134"/>
    </source>
</evidence>
<protein>
    <recommendedName>
        <fullName evidence="6">tRNA modification GTPase MnmE</fullName>
        <ecNumber evidence="6">3.6.-.-</ecNumber>
    </recommendedName>
</protein>
<comment type="similarity">
    <text evidence="1 6">Belongs to the TRAFAC class TrmE-Era-EngA-EngB-Septin-like GTPase superfamily. TrmE GTPase family.</text>
</comment>
<evidence type="ECO:0000256" key="6">
    <source>
        <dbReference type="HAMAP-Rule" id="MF_00379"/>
    </source>
</evidence>
<dbReference type="RefSeq" id="WP_187792715.1">
    <property type="nucleotide sequence ID" value="NZ_JACOQL010000002.1"/>
</dbReference>
<dbReference type="PANTHER" id="PTHR42714:SF2">
    <property type="entry name" value="TRNA MODIFICATION GTPASE GTPBP3, MITOCHONDRIAL"/>
    <property type="match status" value="1"/>
</dbReference>
<feature type="binding site" evidence="6">
    <location>
        <position position="225"/>
    </location>
    <ligand>
        <name>Mg(2+)</name>
        <dbReference type="ChEBI" id="CHEBI:18420"/>
    </ligand>
</feature>
<dbReference type="GO" id="GO:0002098">
    <property type="term" value="P:tRNA wobble uridine modification"/>
    <property type="evidence" value="ECO:0007669"/>
    <property type="project" value="TreeGrafter"/>
</dbReference>
<dbReference type="InterPro" id="IPR027368">
    <property type="entry name" value="MnmE_dom2"/>
</dbReference>
<dbReference type="Gene3D" id="3.40.50.300">
    <property type="entry name" value="P-loop containing nucleotide triphosphate hydrolases"/>
    <property type="match status" value="1"/>
</dbReference>
<feature type="domain" description="G" evidence="7">
    <location>
        <begin position="213"/>
        <end position="304"/>
    </location>
</feature>
<evidence type="ECO:0000256" key="4">
    <source>
        <dbReference type="ARBA" id="ARBA00022958"/>
    </source>
</evidence>
<dbReference type="InterPro" id="IPR005225">
    <property type="entry name" value="Small_GTP-bd"/>
</dbReference>
<accession>A0A926GLR3</accession>
<keyword evidence="11" id="KW-1185">Reference proteome</keyword>
<evidence type="ECO:0000256" key="1">
    <source>
        <dbReference type="ARBA" id="ARBA00011043"/>
    </source>
</evidence>
<feature type="binding site" evidence="6">
    <location>
        <position position="242"/>
    </location>
    <ligand>
        <name>K(+)</name>
        <dbReference type="ChEBI" id="CHEBI:29103"/>
    </ligand>
</feature>
<sequence length="420" mass="46011">MDVIFAEATPSGRGGVSIVRLSGSGARAAAEYLAGELQYPRQAYLRELRHGDELLDHALVLWFEAGHSFTGEEVAELHLHGAPVIVRRVLRFFAAQGLRPAEAGEFTRRAFLNGKMDLAEVEGLGDLLEAETEAQRRLALRLAGGELGRRTERWRNMLIRAGALVESSVDFADEDVPDDVPLEVFHLLADLRSQLDSEISGYAAAERVRAGFEVAIIGPPNAGKSSLINRIAKREVALVSDIAGTTRDIIELRIDLQGLAVTLLDTAGLRDTDDQIEMMGVDRAKQRAMAADIRVHLSDTGQKDQRLWQEGDILLQTKSDLRHAEKNAISSFTGEGIDEFLHQLFLNLSQRTISAGLVSHERQLLSLIDAHKALEGIEGLPPEILAEAIRSAASSLDRLLGRIGAEEYLDVIFTSFCIGK</sequence>
<dbReference type="Pfam" id="PF01926">
    <property type="entry name" value="MMR_HSR1"/>
    <property type="match status" value="1"/>
</dbReference>
<organism evidence="10 11">
    <name type="scientific">Paracoccus amoyensis</name>
    <dbReference type="NCBI Taxonomy" id="2760093"/>
    <lineage>
        <taxon>Bacteria</taxon>
        <taxon>Pseudomonadati</taxon>
        <taxon>Pseudomonadota</taxon>
        <taxon>Alphaproteobacteria</taxon>
        <taxon>Rhodobacterales</taxon>
        <taxon>Paracoccaceae</taxon>
        <taxon>Paracoccus</taxon>
    </lineage>
</organism>
<keyword evidence="2 6" id="KW-0819">tRNA processing</keyword>
<dbReference type="GO" id="GO:0005737">
    <property type="term" value="C:cytoplasm"/>
    <property type="evidence" value="ECO:0007669"/>
    <property type="project" value="UniProtKB-SubCell"/>
</dbReference>
<feature type="domain" description="MnmE helical" evidence="9">
    <location>
        <begin position="118"/>
        <end position="417"/>
    </location>
</feature>
<keyword evidence="5 6" id="KW-0342">GTP-binding</keyword>
<comment type="cofactor">
    <cofactor evidence="6">
        <name>K(+)</name>
        <dbReference type="ChEBI" id="CHEBI:29103"/>
    </cofactor>
    <text evidence="6">Binds 1 potassium ion per subunit.</text>
</comment>
<feature type="binding site" evidence="6">
    <location>
        <position position="115"/>
    </location>
    <ligand>
        <name>(6S)-5-formyl-5,6,7,8-tetrahydrofolate</name>
        <dbReference type="ChEBI" id="CHEBI:57457"/>
    </ligand>
</feature>
<dbReference type="InterPro" id="IPR018948">
    <property type="entry name" value="GTP-bd_TrmE_N"/>
</dbReference>
<dbReference type="GO" id="GO:0046872">
    <property type="term" value="F:metal ion binding"/>
    <property type="evidence" value="ECO:0007669"/>
    <property type="project" value="UniProtKB-KW"/>
</dbReference>
<keyword evidence="6" id="KW-0378">Hydrolase</keyword>
<dbReference type="InterPro" id="IPR006073">
    <property type="entry name" value="GTP-bd"/>
</dbReference>
<feature type="binding site" evidence="6">
    <location>
        <position position="240"/>
    </location>
    <ligand>
        <name>K(+)</name>
        <dbReference type="ChEBI" id="CHEBI:29103"/>
    </ligand>
</feature>
<feature type="domain" description="GTP-binding protein TrmE N-terminal" evidence="8">
    <location>
        <begin position="4"/>
        <end position="115"/>
    </location>
</feature>
<feature type="binding site" evidence="6">
    <location>
        <position position="221"/>
    </location>
    <ligand>
        <name>K(+)</name>
        <dbReference type="ChEBI" id="CHEBI:29103"/>
    </ligand>
</feature>
<evidence type="ECO:0000313" key="10">
    <source>
        <dbReference type="EMBL" id="MBC9246260.1"/>
    </source>
</evidence>
<keyword evidence="4 6" id="KW-0630">Potassium</keyword>
<proteinExistence type="inferred from homology"/>
<dbReference type="GO" id="GO:0005525">
    <property type="term" value="F:GTP binding"/>
    <property type="evidence" value="ECO:0007669"/>
    <property type="project" value="UniProtKB-UniRule"/>
</dbReference>
<feature type="binding site" evidence="6">
    <location>
        <position position="20"/>
    </location>
    <ligand>
        <name>(6S)-5-formyl-5,6,7,8-tetrahydrofolate</name>
        <dbReference type="ChEBI" id="CHEBI:57457"/>
    </ligand>
</feature>
<dbReference type="Pfam" id="PF12631">
    <property type="entry name" value="MnmE_helical"/>
    <property type="match status" value="1"/>
</dbReference>
<dbReference type="Proteomes" id="UP000608594">
    <property type="component" value="Unassembled WGS sequence"/>
</dbReference>
<feature type="binding site" evidence="6">
    <location>
        <begin position="240"/>
        <end position="246"/>
    </location>
    <ligand>
        <name>GTP</name>
        <dbReference type="ChEBI" id="CHEBI:37565"/>
    </ligand>
</feature>
<name>A0A926GLR3_9RHOB</name>
<comment type="subunit">
    <text evidence="6">Homodimer. Heterotetramer of two MnmE and two MnmG subunits.</text>
</comment>
<reference evidence="10" key="1">
    <citation type="submission" date="2020-08" db="EMBL/GenBank/DDBJ databases">
        <title>Paracoccus amoyensis sp. nov., isolated from the surface seawater at coast of Xiamen, Fujian.</title>
        <authorList>
            <person name="Lyu L."/>
        </authorList>
    </citation>
    <scope>NUCLEOTIDE SEQUENCE</scope>
    <source>
        <strain evidence="10">11-3</strain>
    </source>
</reference>
<dbReference type="InterPro" id="IPR027266">
    <property type="entry name" value="TrmE/GcvT-like"/>
</dbReference>